<accession>A0A376VPT5</accession>
<gene>
    <name evidence="1" type="ORF">NCTC9077_04907</name>
</gene>
<dbReference type="Proteomes" id="UP000254495">
    <property type="component" value="Unassembled WGS sequence"/>
</dbReference>
<dbReference type="AlphaFoldDB" id="A0A376VPT5"/>
<organism evidence="1 2">
    <name type="scientific">Escherichia coli</name>
    <dbReference type="NCBI Taxonomy" id="562"/>
    <lineage>
        <taxon>Bacteria</taxon>
        <taxon>Pseudomonadati</taxon>
        <taxon>Pseudomonadota</taxon>
        <taxon>Gammaproteobacteria</taxon>
        <taxon>Enterobacterales</taxon>
        <taxon>Enterobacteriaceae</taxon>
        <taxon>Escherichia</taxon>
    </lineage>
</organism>
<name>A0A376VPT5_ECOLX</name>
<dbReference type="InterPro" id="IPR036812">
    <property type="entry name" value="NAD(P)_OxRdtase_dom_sf"/>
</dbReference>
<reference evidence="1 2" key="1">
    <citation type="submission" date="2018-06" db="EMBL/GenBank/DDBJ databases">
        <authorList>
            <consortium name="Pathogen Informatics"/>
            <person name="Doyle S."/>
        </authorList>
    </citation>
    <scope>NUCLEOTIDE SEQUENCE [LARGE SCALE GENOMIC DNA]</scope>
    <source>
        <strain evidence="1 2">NCTC9077</strain>
    </source>
</reference>
<sequence>MQKRYLGKSGLEVSALGLGCMGLSHGYGPATDTRQAIELISCCG</sequence>
<proteinExistence type="predicted"/>
<dbReference type="SUPFAM" id="SSF51430">
    <property type="entry name" value="NAD(P)-linked oxidoreductase"/>
    <property type="match status" value="1"/>
</dbReference>
<dbReference type="Gene3D" id="3.20.20.100">
    <property type="entry name" value="NADP-dependent oxidoreductase domain"/>
    <property type="match status" value="1"/>
</dbReference>
<evidence type="ECO:0000313" key="2">
    <source>
        <dbReference type="Proteomes" id="UP000254495"/>
    </source>
</evidence>
<evidence type="ECO:0000313" key="1">
    <source>
        <dbReference type="EMBL" id="STJ13129.1"/>
    </source>
</evidence>
<dbReference type="EMBL" id="UGCU01000001">
    <property type="protein sequence ID" value="STJ13129.1"/>
    <property type="molecule type" value="Genomic_DNA"/>
</dbReference>
<protein>
    <submittedName>
        <fullName evidence="1">Putative aldo/keto reductase</fullName>
    </submittedName>
</protein>